<gene>
    <name evidence="3" type="ORF">G4B88_015416</name>
</gene>
<dbReference type="AlphaFoldDB" id="A0A7J6ERC9"/>
<proteinExistence type="predicted"/>
<feature type="transmembrane region" description="Helical" evidence="2">
    <location>
        <begin position="128"/>
        <end position="157"/>
    </location>
</feature>
<keyword evidence="2" id="KW-0472">Membrane</keyword>
<feature type="region of interest" description="Disordered" evidence="1">
    <location>
        <begin position="99"/>
        <end position="118"/>
    </location>
</feature>
<comment type="caution">
    <text evidence="3">The sequence shown here is derived from an EMBL/GenBank/DDBJ whole genome shotgun (WGS) entry which is preliminary data.</text>
</comment>
<sequence>MGKKTNGIHNIYCLSELCVCKATGLVVEIAMASLPLLVAAHGCAVRSTPRPTAPAFPGFHRPTETTQTLPKLNPNFRSLTFRAKGALRCQMRQRLPIAYASNSNPSGGGSIEERSGEKASNAAKGPPFLTIVAGIAVFSSVCWVIGSILIWLISLIANFLPK</sequence>
<accession>A0A7J6ERC9</accession>
<protein>
    <submittedName>
        <fullName evidence="3">Uncharacterized protein</fullName>
    </submittedName>
</protein>
<keyword evidence="2" id="KW-1133">Transmembrane helix</keyword>
<keyword evidence="4" id="KW-1185">Reference proteome</keyword>
<evidence type="ECO:0000313" key="3">
    <source>
        <dbReference type="EMBL" id="KAF4360941.1"/>
    </source>
</evidence>
<dbReference type="Proteomes" id="UP000583929">
    <property type="component" value="Unassembled WGS sequence"/>
</dbReference>
<name>A0A7J6ERC9_CANSA</name>
<dbReference type="EMBL" id="JAATIQ010000336">
    <property type="protein sequence ID" value="KAF4360941.1"/>
    <property type="molecule type" value="Genomic_DNA"/>
</dbReference>
<organism evidence="3 4">
    <name type="scientific">Cannabis sativa</name>
    <name type="common">Hemp</name>
    <name type="synonym">Marijuana</name>
    <dbReference type="NCBI Taxonomy" id="3483"/>
    <lineage>
        <taxon>Eukaryota</taxon>
        <taxon>Viridiplantae</taxon>
        <taxon>Streptophyta</taxon>
        <taxon>Embryophyta</taxon>
        <taxon>Tracheophyta</taxon>
        <taxon>Spermatophyta</taxon>
        <taxon>Magnoliopsida</taxon>
        <taxon>eudicotyledons</taxon>
        <taxon>Gunneridae</taxon>
        <taxon>Pentapetalae</taxon>
        <taxon>rosids</taxon>
        <taxon>fabids</taxon>
        <taxon>Rosales</taxon>
        <taxon>Cannabaceae</taxon>
        <taxon>Cannabis</taxon>
    </lineage>
</organism>
<evidence type="ECO:0000313" key="4">
    <source>
        <dbReference type="Proteomes" id="UP000583929"/>
    </source>
</evidence>
<evidence type="ECO:0000256" key="1">
    <source>
        <dbReference type="SAM" id="MobiDB-lite"/>
    </source>
</evidence>
<evidence type="ECO:0000256" key="2">
    <source>
        <dbReference type="SAM" id="Phobius"/>
    </source>
</evidence>
<reference evidence="3 4" key="1">
    <citation type="journal article" date="2020" name="bioRxiv">
        <title>Sequence and annotation of 42 cannabis genomes reveals extensive copy number variation in cannabinoid synthesis and pathogen resistance genes.</title>
        <authorList>
            <person name="Mckernan K.J."/>
            <person name="Helbert Y."/>
            <person name="Kane L.T."/>
            <person name="Ebling H."/>
            <person name="Zhang L."/>
            <person name="Liu B."/>
            <person name="Eaton Z."/>
            <person name="Mclaughlin S."/>
            <person name="Kingan S."/>
            <person name="Baybayan P."/>
            <person name="Concepcion G."/>
            <person name="Jordan M."/>
            <person name="Riva A."/>
            <person name="Barbazuk W."/>
            <person name="Harkins T."/>
        </authorList>
    </citation>
    <scope>NUCLEOTIDE SEQUENCE [LARGE SCALE GENOMIC DNA]</scope>
    <source>
        <strain evidence="4">cv. Jamaican Lion 4</strain>
        <tissue evidence="3">Leaf</tissue>
    </source>
</reference>
<keyword evidence="2" id="KW-0812">Transmembrane</keyword>